<dbReference type="Gene3D" id="3.40.50.720">
    <property type="entry name" value="NAD(P)-binding Rossmann-like Domain"/>
    <property type="match status" value="1"/>
</dbReference>
<dbReference type="InterPro" id="IPR002347">
    <property type="entry name" value="SDR_fam"/>
</dbReference>
<dbReference type="InterPro" id="IPR036291">
    <property type="entry name" value="NAD(P)-bd_dom_sf"/>
</dbReference>
<keyword evidence="3" id="KW-0560">Oxidoreductase</keyword>
<evidence type="ECO:0008006" key="6">
    <source>
        <dbReference type="Google" id="ProtNLM"/>
    </source>
</evidence>
<dbReference type="PRINTS" id="PR00081">
    <property type="entry name" value="GDHRDH"/>
</dbReference>
<dbReference type="EMBL" id="JAVDPF010000069">
    <property type="protein sequence ID" value="KAL1864800.1"/>
    <property type="molecule type" value="Genomic_DNA"/>
</dbReference>
<dbReference type="PANTHER" id="PTHR24320:SF236">
    <property type="entry name" value="SHORT-CHAIN DEHYDROGENASE-RELATED"/>
    <property type="match status" value="1"/>
</dbReference>
<keyword evidence="2" id="KW-0521">NADP</keyword>
<sequence>MERIRRIWPQLFPSSPPLAEANVPDQTGKVIIVTGSTSGIGYELVRILYQAGGTVYMASRNEAKAEIAIKRITEAVNKAVQKKKVTTKPGIIKFLQVDFSDLKNIKPFVEAFLSSETRLDLLYNNAGVANVPSSERTAQGFEVHMGTNVVAPYVLTRLLSPILISTAQDPATQPNSVRVVWSSSMLVDVLVPPEGVPPQELENPNKDRDHNYAVSKAANWFLAVRFAKLLGPKGVISLAQNPGNILSPIFDGVPRVTFWLSKPVLLKPVEGAYTMLWAGLSPDITVEDGGRYVIPRGRWHPKPRDDLLNAIKDKEEDGLGLAQILEEWCEMKTRQFR</sequence>
<evidence type="ECO:0000256" key="3">
    <source>
        <dbReference type="ARBA" id="ARBA00023002"/>
    </source>
</evidence>
<dbReference type="PANTHER" id="PTHR24320">
    <property type="entry name" value="RETINOL DEHYDROGENASE"/>
    <property type="match status" value="1"/>
</dbReference>
<evidence type="ECO:0000313" key="5">
    <source>
        <dbReference type="Proteomes" id="UP001583193"/>
    </source>
</evidence>
<evidence type="ECO:0000256" key="2">
    <source>
        <dbReference type="ARBA" id="ARBA00022857"/>
    </source>
</evidence>
<comment type="similarity">
    <text evidence="1">Belongs to the short-chain dehydrogenases/reductases (SDR) family.</text>
</comment>
<name>A0ABR3WMK2_9EURO</name>
<accession>A0ABR3WMK2</accession>
<keyword evidence="5" id="KW-1185">Reference proteome</keyword>
<comment type="caution">
    <text evidence="4">The sequence shown here is derived from an EMBL/GenBank/DDBJ whole genome shotgun (WGS) entry which is preliminary data.</text>
</comment>
<gene>
    <name evidence="4" type="ORF">Plec18167_009631</name>
</gene>
<proteinExistence type="inferred from homology"/>
<dbReference type="Proteomes" id="UP001583193">
    <property type="component" value="Unassembled WGS sequence"/>
</dbReference>
<evidence type="ECO:0000256" key="1">
    <source>
        <dbReference type="ARBA" id="ARBA00006484"/>
    </source>
</evidence>
<organism evidence="4 5">
    <name type="scientific">Paecilomyces lecythidis</name>
    <dbReference type="NCBI Taxonomy" id="3004212"/>
    <lineage>
        <taxon>Eukaryota</taxon>
        <taxon>Fungi</taxon>
        <taxon>Dikarya</taxon>
        <taxon>Ascomycota</taxon>
        <taxon>Pezizomycotina</taxon>
        <taxon>Eurotiomycetes</taxon>
        <taxon>Eurotiomycetidae</taxon>
        <taxon>Eurotiales</taxon>
        <taxon>Thermoascaceae</taxon>
        <taxon>Paecilomyces</taxon>
    </lineage>
</organism>
<dbReference type="SUPFAM" id="SSF51735">
    <property type="entry name" value="NAD(P)-binding Rossmann-fold domains"/>
    <property type="match status" value="1"/>
</dbReference>
<evidence type="ECO:0000313" key="4">
    <source>
        <dbReference type="EMBL" id="KAL1864800.1"/>
    </source>
</evidence>
<dbReference type="Pfam" id="PF00106">
    <property type="entry name" value="adh_short"/>
    <property type="match status" value="1"/>
</dbReference>
<protein>
    <recommendedName>
        <fullName evidence="6">Short-chain dehydrogenase</fullName>
    </recommendedName>
</protein>
<reference evidence="4 5" key="1">
    <citation type="journal article" date="2024" name="IMA Fungus">
        <title>IMA Genome - F19 : A genome assembly and annotation guide to empower mycologists, including annotated draft genome sequences of Ceratocystis pirilliformis, Diaporthe australafricana, Fusarium ophioides, Paecilomyces lecythidis, and Sporothrix stenoceras.</title>
        <authorList>
            <person name="Aylward J."/>
            <person name="Wilson A.M."/>
            <person name="Visagie C.M."/>
            <person name="Spraker J."/>
            <person name="Barnes I."/>
            <person name="Buitendag C."/>
            <person name="Ceriani C."/>
            <person name="Del Mar Angel L."/>
            <person name="du Plessis D."/>
            <person name="Fuchs T."/>
            <person name="Gasser K."/>
            <person name="Kramer D."/>
            <person name="Li W."/>
            <person name="Munsamy K."/>
            <person name="Piso A."/>
            <person name="Price J.L."/>
            <person name="Sonnekus B."/>
            <person name="Thomas C."/>
            <person name="van der Nest A."/>
            <person name="van Dijk A."/>
            <person name="van Heerden A."/>
            <person name="van Vuuren N."/>
            <person name="Yilmaz N."/>
            <person name="Duong T.A."/>
            <person name="van der Merwe N.A."/>
            <person name="Wingfield M.J."/>
            <person name="Wingfield B.D."/>
        </authorList>
    </citation>
    <scope>NUCLEOTIDE SEQUENCE [LARGE SCALE GENOMIC DNA]</scope>
    <source>
        <strain evidence="4 5">CMW 18167</strain>
    </source>
</reference>